<gene>
    <name evidence="1" type="ORF">F7R14_08000</name>
    <name evidence="2" type="ORF">SAMN04490191_5713</name>
</gene>
<reference evidence="1 4" key="3">
    <citation type="submission" date="2019-09" db="EMBL/GenBank/DDBJ databases">
        <title>Draft genome sequences of 48 bacterial type strains from the CCUG.</title>
        <authorList>
            <person name="Tunovic T."/>
            <person name="Pineiro-Iglesias B."/>
            <person name="Unosson C."/>
            <person name="Inganas E."/>
            <person name="Ohlen M."/>
            <person name="Cardew S."/>
            <person name="Jensie-Markopoulos S."/>
            <person name="Salva-Serra F."/>
            <person name="Jaen-Luchoro D."/>
            <person name="Karlsson R."/>
            <person name="Svensson-Stadler L."/>
            <person name="Chun J."/>
            <person name="Moore E."/>
        </authorList>
    </citation>
    <scope>NUCLEOTIDE SEQUENCE [LARGE SCALE GENOMIC DNA]</scope>
    <source>
        <strain evidence="1 4">CCUG 51522</strain>
    </source>
</reference>
<protein>
    <submittedName>
        <fullName evidence="2">Uncharacterized protein</fullName>
    </submittedName>
</protein>
<sequence>MSIDRVLSKLHINGMTPLVGYDGQVAEPSLPIGLRAKVEGNQGYENGDSLTVFWNDIKVFEHSITEVEIPNGVLFQVEKRFITLGDVDAYYMIISSNGNSVRSPFLKLKVNPAA</sequence>
<accession>A0A0J6HB19</accession>
<dbReference type="EMBL" id="VZPO01000003">
    <property type="protein sequence ID" value="KAB0506038.1"/>
    <property type="molecule type" value="Genomic_DNA"/>
</dbReference>
<proteinExistence type="predicted"/>
<dbReference type="Proteomes" id="UP000182814">
    <property type="component" value="Chromosome I"/>
</dbReference>
<evidence type="ECO:0000313" key="4">
    <source>
        <dbReference type="Proteomes" id="UP000434925"/>
    </source>
</evidence>
<dbReference type="AlphaFoldDB" id="A0A0J6HB19"/>
<dbReference type="PATRIC" id="fig|163011.3.peg.2276"/>
<reference evidence="3" key="2">
    <citation type="submission" date="2016-10" db="EMBL/GenBank/DDBJ databases">
        <authorList>
            <person name="Varghese N."/>
            <person name="Submissions S."/>
        </authorList>
    </citation>
    <scope>NUCLEOTIDE SEQUENCE [LARGE SCALE GENOMIC DNA]</scope>
    <source>
        <strain evidence="3">BS3782</strain>
    </source>
</reference>
<evidence type="ECO:0000313" key="3">
    <source>
        <dbReference type="Proteomes" id="UP000182814"/>
    </source>
</evidence>
<dbReference type="Proteomes" id="UP000434925">
    <property type="component" value="Unassembled WGS sequence"/>
</dbReference>
<organism evidence="2 3">
    <name type="scientific">Pseudomonas lini</name>
    <dbReference type="NCBI Taxonomy" id="163011"/>
    <lineage>
        <taxon>Bacteria</taxon>
        <taxon>Pseudomonadati</taxon>
        <taxon>Pseudomonadota</taxon>
        <taxon>Gammaproteobacteria</taxon>
        <taxon>Pseudomonadales</taxon>
        <taxon>Pseudomonadaceae</taxon>
        <taxon>Pseudomonas</taxon>
    </lineage>
</organism>
<evidence type="ECO:0000313" key="1">
    <source>
        <dbReference type="EMBL" id="KAB0506038.1"/>
    </source>
</evidence>
<dbReference type="RefSeq" id="WP_038979395.1">
    <property type="nucleotide sequence ID" value="NZ_JABTYG010000015.1"/>
</dbReference>
<name>A0A0J6HB19_9PSED</name>
<dbReference type="EMBL" id="LT629746">
    <property type="protein sequence ID" value="SDT63357.1"/>
    <property type="molecule type" value="Genomic_DNA"/>
</dbReference>
<keyword evidence="3" id="KW-1185">Reference proteome</keyword>
<evidence type="ECO:0000313" key="2">
    <source>
        <dbReference type="EMBL" id="SDT63357.1"/>
    </source>
</evidence>
<reference evidence="2" key="1">
    <citation type="submission" date="2016-10" db="EMBL/GenBank/DDBJ databases">
        <authorList>
            <person name="de Groot N.N."/>
        </authorList>
    </citation>
    <scope>NUCLEOTIDE SEQUENCE [LARGE SCALE GENOMIC DNA]</scope>
    <source>
        <strain evidence="2">BS3782</strain>
    </source>
</reference>